<keyword evidence="3" id="KW-1185">Reference proteome</keyword>
<evidence type="ECO:0000313" key="3">
    <source>
        <dbReference type="Proteomes" id="UP000585272"/>
    </source>
</evidence>
<dbReference type="InterPro" id="IPR035890">
    <property type="entry name" value="Anti-sigma-28_factor_FlgM_sf"/>
</dbReference>
<feature type="domain" description="Anti-sigma-28 factor FlgM C-terminal" evidence="1">
    <location>
        <begin position="20"/>
        <end position="49"/>
    </location>
</feature>
<protein>
    <submittedName>
        <fullName evidence="2">Anti-sigma28 factor (Negative regulator of flagellin synthesis)</fullName>
    </submittedName>
</protein>
<dbReference type="EMBL" id="JACHNU010000007">
    <property type="protein sequence ID" value="MBB4664464.1"/>
    <property type="molecule type" value="Genomic_DNA"/>
</dbReference>
<name>A0A840IKB7_9ACTN</name>
<sequence>MVATNDRLHRLTTARRDRITRSSRVKLLAKQVAAGEYKVDPDKLAEVLVERANFHRQVKADLLSQRSPTEL</sequence>
<dbReference type="SUPFAM" id="SSF101498">
    <property type="entry name" value="Anti-sigma factor FlgM"/>
    <property type="match status" value="1"/>
</dbReference>
<dbReference type="Pfam" id="PF04316">
    <property type="entry name" value="FlgM"/>
    <property type="match status" value="1"/>
</dbReference>
<dbReference type="Proteomes" id="UP000585272">
    <property type="component" value="Unassembled WGS sequence"/>
</dbReference>
<evidence type="ECO:0000259" key="1">
    <source>
        <dbReference type="Pfam" id="PF04316"/>
    </source>
</evidence>
<dbReference type="AlphaFoldDB" id="A0A840IKB7"/>
<dbReference type="RefSeq" id="WP_183344524.1">
    <property type="nucleotide sequence ID" value="NZ_JACHNU010000007.1"/>
</dbReference>
<proteinExistence type="predicted"/>
<dbReference type="InterPro" id="IPR031316">
    <property type="entry name" value="FlgM_C"/>
</dbReference>
<organism evidence="2 3">
    <name type="scientific">Conexibacter arvalis</name>
    <dbReference type="NCBI Taxonomy" id="912552"/>
    <lineage>
        <taxon>Bacteria</taxon>
        <taxon>Bacillati</taxon>
        <taxon>Actinomycetota</taxon>
        <taxon>Thermoleophilia</taxon>
        <taxon>Solirubrobacterales</taxon>
        <taxon>Conexibacteraceae</taxon>
        <taxon>Conexibacter</taxon>
    </lineage>
</organism>
<comment type="caution">
    <text evidence="2">The sequence shown here is derived from an EMBL/GenBank/DDBJ whole genome shotgun (WGS) entry which is preliminary data.</text>
</comment>
<keyword evidence="2" id="KW-0282">Flagellum</keyword>
<evidence type="ECO:0000313" key="2">
    <source>
        <dbReference type="EMBL" id="MBB4664464.1"/>
    </source>
</evidence>
<keyword evidence="2" id="KW-0969">Cilium</keyword>
<gene>
    <name evidence="2" type="ORF">BDZ31_004075</name>
</gene>
<reference evidence="2 3" key="1">
    <citation type="submission" date="2020-08" db="EMBL/GenBank/DDBJ databases">
        <title>Genomic Encyclopedia of Archaeal and Bacterial Type Strains, Phase II (KMG-II): from individual species to whole genera.</title>
        <authorList>
            <person name="Goeker M."/>
        </authorList>
    </citation>
    <scope>NUCLEOTIDE SEQUENCE [LARGE SCALE GENOMIC DNA]</scope>
    <source>
        <strain evidence="2 3">DSM 23288</strain>
    </source>
</reference>
<keyword evidence="2" id="KW-0966">Cell projection</keyword>
<accession>A0A840IKB7</accession>